<dbReference type="EMBL" id="MU251247">
    <property type="protein sequence ID" value="KAG9256608.1"/>
    <property type="molecule type" value="Genomic_DNA"/>
</dbReference>
<comment type="caution">
    <text evidence="2">The sequence shown here is derived from an EMBL/GenBank/DDBJ whole genome shotgun (WGS) entry which is preliminary data.</text>
</comment>
<dbReference type="Proteomes" id="UP000887229">
    <property type="component" value="Unassembled WGS sequence"/>
</dbReference>
<sequence>MSIKASSPLFLSELKRSHPHSFVCSSFLVVNFKALKSLSSESIPPSSAPRNSSQGHPTLHHTKPHTMSYLTPILLALASLSAASPVPRGNMNAGQLTFFHPGLGACGQNHHDGSLITAILAPLFDSRRPQYCGNHYASRAPWAMSWLGSSTAARVATIGILTFRLQLSNKPLVVSVWAGPKLNGNGYRLGTYNQSAESQFPDMLRLHSRCIAHRDSGAHVVVLIHAVVPYRLLRFDNASPFLKWFGSSTMQAILAPVCPS</sequence>
<name>A0A9P7ZS18_9HYPO</name>
<feature type="region of interest" description="Disordered" evidence="1">
    <location>
        <begin position="42"/>
        <end position="62"/>
    </location>
</feature>
<organism evidence="2 3">
    <name type="scientific">Emericellopsis atlantica</name>
    <dbReference type="NCBI Taxonomy" id="2614577"/>
    <lineage>
        <taxon>Eukaryota</taxon>
        <taxon>Fungi</taxon>
        <taxon>Dikarya</taxon>
        <taxon>Ascomycota</taxon>
        <taxon>Pezizomycotina</taxon>
        <taxon>Sordariomycetes</taxon>
        <taxon>Hypocreomycetidae</taxon>
        <taxon>Hypocreales</taxon>
        <taxon>Bionectriaceae</taxon>
        <taxon>Emericellopsis</taxon>
    </lineage>
</organism>
<proteinExistence type="predicted"/>
<keyword evidence="3" id="KW-1185">Reference proteome</keyword>
<protein>
    <submittedName>
        <fullName evidence="2">Uncharacterized protein</fullName>
    </submittedName>
</protein>
<dbReference type="CDD" id="cd22191">
    <property type="entry name" value="DPBB_RlpA_EXP_N-like"/>
    <property type="match status" value="1"/>
</dbReference>
<dbReference type="RefSeq" id="XP_046120532.1">
    <property type="nucleotide sequence ID" value="XM_046260062.1"/>
</dbReference>
<reference evidence="2" key="1">
    <citation type="journal article" date="2021" name="IMA Fungus">
        <title>Genomic characterization of three marine fungi, including Emericellopsis atlantica sp. nov. with signatures of a generalist lifestyle and marine biomass degradation.</title>
        <authorList>
            <person name="Hagestad O.C."/>
            <person name="Hou L."/>
            <person name="Andersen J.H."/>
            <person name="Hansen E.H."/>
            <person name="Altermark B."/>
            <person name="Li C."/>
            <person name="Kuhnert E."/>
            <person name="Cox R.J."/>
            <person name="Crous P.W."/>
            <person name="Spatafora J.W."/>
            <person name="Lail K."/>
            <person name="Amirebrahimi M."/>
            <person name="Lipzen A."/>
            <person name="Pangilinan J."/>
            <person name="Andreopoulos W."/>
            <person name="Hayes R.D."/>
            <person name="Ng V."/>
            <person name="Grigoriev I.V."/>
            <person name="Jackson S.A."/>
            <person name="Sutton T.D.S."/>
            <person name="Dobson A.D.W."/>
            <person name="Rama T."/>
        </authorList>
    </citation>
    <scope>NUCLEOTIDE SEQUENCE</scope>
    <source>
        <strain evidence="2">TS7</strain>
    </source>
</reference>
<dbReference type="AlphaFoldDB" id="A0A9P7ZS18"/>
<evidence type="ECO:0000313" key="2">
    <source>
        <dbReference type="EMBL" id="KAG9256608.1"/>
    </source>
</evidence>
<evidence type="ECO:0000313" key="3">
    <source>
        <dbReference type="Proteomes" id="UP000887229"/>
    </source>
</evidence>
<dbReference type="OrthoDB" id="406505at2759"/>
<gene>
    <name evidence="2" type="ORF">F5Z01DRAFT_479737</name>
</gene>
<dbReference type="GeneID" id="70290965"/>
<evidence type="ECO:0000256" key="1">
    <source>
        <dbReference type="SAM" id="MobiDB-lite"/>
    </source>
</evidence>
<accession>A0A9P7ZS18</accession>